<keyword evidence="6" id="KW-1185">Reference proteome</keyword>
<dbReference type="PANTHER" id="PTHR47894:SF4">
    <property type="entry name" value="HTH-TYPE TRANSCRIPTIONAL REGULATOR GADX"/>
    <property type="match status" value="1"/>
</dbReference>
<dbReference type="SUPFAM" id="SSF46689">
    <property type="entry name" value="Homeodomain-like"/>
    <property type="match status" value="1"/>
</dbReference>
<dbReference type="EMBL" id="JBHUJD010000019">
    <property type="protein sequence ID" value="MFD2311509.1"/>
    <property type="molecule type" value="Genomic_DNA"/>
</dbReference>
<dbReference type="InterPro" id="IPR009057">
    <property type="entry name" value="Homeodomain-like_sf"/>
</dbReference>
<evidence type="ECO:0000256" key="2">
    <source>
        <dbReference type="ARBA" id="ARBA00023125"/>
    </source>
</evidence>
<organism evidence="5 6">
    <name type="scientific">Microbulbifer halophilus</name>
    <dbReference type="NCBI Taxonomy" id="453963"/>
    <lineage>
        <taxon>Bacteria</taxon>
        <taxon>Pseudomonadati</taxon>
        <taxon>Pseudomonadota</taxon>
        <taxon>Gammaproteobacteria</taxon>
        <taxon>Cellvibrionales</taxon>
        <taxon>Microbulbiferaceae</taxon>
        <taxon>Microbulbifer</taxon>
    </lineage>
</organism>
<dbReference type="Proteomes" id="UP001597425">
    <property type="component" value="Unassembled WGS sequence"/>
</dbReference>
<keyword evidence="3" id="KW-0804">Transcription</keyword>
<dbReference type="Pfam" id="PF12833">
    <property type="entry name" value="HTH_18"/>
    <property type="match status" value="1"/>
</dbReference>
<evidence type="ECO:0000256" key="1">
    <source>
        <dbReference type="ARBA" id="ARBA00023015"/>
    </source>
</evidence>
<comment type="caution">
    <text evidence="5">The sequence shown here is derived from an EMBL/GenBank/DDBJ whole genome shotgun (WGS) entry which is preliminary data.</text>
</comment>
<keyword evidence="1" id="KW-0805">Transcription regulation</keyword>
<evidence type="ECO:0000313" key="6">
    <source>
        <dbReference type="Proteomes" id="UP001597425"/>
    </source>
</evidence>
<dbReference type="InterPro" id="IPR032687">
    <property type="entry name" value="AraC-type_N"/>
</dbReference>
<evidence type="ECO:0000313" key="5">
    <source>
        <dbReference type="EMBL" id="MFD2311509.1"/>
    </source>
</evidence>
<dbReference type="SMART" id="SM00342">
    <property type="entry name" value="HTH_ARAC"/>
    <property type="match status" value="1"/>
</dbReference>
<evidence type="ECO:0000256" key="3">
    <source>
        <dbReference type="ARBA" id="ARBA00023163"/>
    </source>
</evidence>
<dbReference type="PANTHER" id="PTHR47894">
    <property type="entry name" value="HTH-TYPE TRANSCRIPTIONAL REGULATOR GADX"/>
    <property type="match status" value="1"/>
</dbReference>
<protein>
    <submittedName>
        <fullName evidence="5">AraC family transcriptional regulator</fullName>
    </submittedName>
</protein>
<reference evidence="6" key="1">
    <citation type="journal article" date="2019" name="Int. J. Syst. Evol. Microbiol.">
        <title>The Global Catalogue of Microorganisms (GCM) 10K type strain sequencing project: providing services to taxonomists for standard genome sequencing and annotation.</title>
        <authorList>
            <consortium name="The Broad Institute Genomics Platform"/>
            <consortium name="The Broad Institute Genome Sequencing Center for Infectious Disease"/>
            <person name="Wu L."/>
            <person name="Ma J."/>
        </authorList>
    </citation>
    <scope>NUCLEOTIDE SEQUENCE [LARGE SCALE GENOMIC DNA]</scope>
    <source>
        <strain evidence="6">KCTC 12848</strain>
    </source>
</reference>
<sequence length="342" mass="38285">MTAFISTSSLIGYRDLVTRLHGDAETLLRDHGIYPQDVAATEGLIPLRRFMHLLEDSAHDLDCDDFGLRLSEYQDLSILGPLAIMAANQSTARSGVQKIIDCIYQFSSGINMRLSESGSPRMAQLNFSWAPSLPAPRHSSELAMAVLKNIIELLCGPDVAPASVYLEYDSPLPEDRYRSYFDAPVHLSCHSNTLVFEARQLERDIDRKSPVLNEVTAQFVRDTITDIPDLVTRVEALTASLLPTLDCSLKLVAAQLGMHPRTLQRRLSAEQQPFEKLMDRVRREKANRYLAVPDMPISVVAGLSGYSDQSSFNRACRRWFDATPMGRRHQLSETTENSSSIK</sequence>
<evidence type="ECO:0000259" key="4">
    <source>
        <dbReference type="PROSITE" id="PS01124"/>
    </source>
</evidence>
<dbReference type="RefSeq" id="WP_265722278.1">
    <property type="nucleotide sequence ID" value="NZ_JAPIVK010000021.1"/>
</dbReference>
<dbReference type="Gene3D" id="1.10.10.60">
    <property type="entry name" value="Homeodomain-like"/>
    <property type="match status" value="1"/>
</dbReference>
<dbReference type="Pfam" id="PF12625">
    <property type="entry name" value="Arabinose_bd"/>
    <property type="match status" value="1"/>
</dbReference>
<accession>A0ABW5EEH4</accession>
<feature type="domain" description="HTH araC/xylS-type" evidence="4">
    <location>
        <begin position="232"/>
        <end position="330"/>
    </location>
</feature>
<name>A0ABW5EEH4_9GAMM</name>
<proteinExistence type="predicted"/>
<gene>
    <name evidence="5" type="ORF">ACFSKX_13865</name>
</gene>
<keyword evidence="2" id="KW-0238">DNA-binding</keyword>
<dbReference type="InterPro" id="IPR018060">
    <property type="entry name" value="HTH_AraC"/>
</dbReference>
<dbReference type="PROSITE" id="PS01124">
    <property type="entry name" value="HTH_ARAC_FAMILY_2"/>
    <property type="match status" value="1"/>
</dbReference>